<keyword evidence="3" id="KW-0564">Palmitate</keyword>
<dbReference type="FunCoup" id="A0A1X7V0X2">
    <property type="interactions" value="19"/>
</dbReference>
<accession>A0A1X7V0X2</accession>
<dbReference type="InParanoid" id="A0A1X7V0X2"/>
<keyword evidence="8" id="KW-1185">Reference proteome</keyword>
<dbReference type="Pfam" id="PF00226">
    <property type="entry name" value="DnaJ"/>
    <property type="match status" value="1"/>
</dbReference>
<dbReference type="GO" id="GO:0005737">
    <property type="term" value="C:cytoplasm"/>
    <property type="evidence" value="ECO:0007669"/>
    <property type="project" value="UniProtKB-ARBA"/>
</dbReference>
<dbReference type="PROSITE" id="PS00636">
    <property type="entry name" value="DNAJ_1"/>
    <property type="match status" value="1"/>
</dbReference>
<evidence type="ECO:0000256" key="1">
    <source>
        <dbReference type="ARBA" id="ARBA00004635"/>
    </source>
</evidence>
<evidence type="ECO:0000259" key="6">
    <source>
        <dbReference type="PROSITE" id="PS50076"/>
    </source>
</evidence>
<dbReference type="SUPFAM" id="SSF46565">
    <property type="entry name" value="Chaperone J-domain"/>
    <property type="match status" value="1"/>
</dbReference>
<sequence>MDNHERFSDSTTAPSASLYDVLGVNKTATQEEIRKAYRKLALKYHPDKNPDPEANDIFQNINNAHAVLGDERKRRIYDEYGPMGLKLAEQVGEERFAYMDSKLLKCCVVFTCLATGCCFCCFFCCCCCCNCCCGLFAPDRQTHGYPEEFVFGEEDDQGAVITEEPKSSYNAAGSDAEP</sequence>
<organism evidence="7">
    <name type="scientific">Amphimedon queenslandica</name>
    <name type="common">Sponge</name>
    <dbReference type="NCBI Taxonomy" id="400682"/>
    <lineage>
        <taxon>Eukaryota</taxon>
        <taxon>Metazoa</taxon>
        <taxon>Porifera</taxon>
        <taxon>Demospongiae</taxon>
        <taxon>Heteroscleromorpha</taxon>
        <taxon>Haplosclerida</taxon>
        <taxon>Niphatidae</taxon>
        <taxon>Amphimedon</taxon>
    </lineage>
</organism>
<evidence type="ECO:0000256" key="5">
    <source>
        <dbReference type="ARBA" id="ARBA00023288"/>
    </source>
</evidence>
<dbReference type="eggNOG" id="KOG0716">
    <property type="taxonomic scope" value="Eukaryota"/>
</dbReference>
<dbReference type="PROSITE" id="PS50076">
    <property type="entry name" value="DNAJ_2"/>
    <property type="match status" value="1"/>
</dbReference>
<evidence type="ECO:0000256" key="2">
    <source>
        <dbReference type="ARBA" id="ARBA00023136"/>
    </source>
</evidence>
<dbReference type="GO" id="GO:0016020">
    <property type="term" value="C:membrane"/>
    <property type="evidence" value="ECO:0007669"/>
    <property type="project" value="UniProtKB-SubCell"/>
</dbReference>
<dbReference type="PANTHER" id="PTHR44027:SF7">
    <property type="entry name" value="DNAJ HOMOLOG SUBFAMILY C MEMBER 5 HOMOLOG"/>
    <property type="match status" value="1"/>
</dbReference>
<reference evidence="7" key="2">
    <citation type="submission" date="2017-05" db="UniProtKB">
        <authorList>
            <consortium name="EnsemblMetazoa"/>
        </authorList>
    </citation>
    <scope>IDENTIFICATION</scope>
</reference>
<protein>
    <recommendedName>
        <fullName evidence="6">J domain-containing protein</fullName>
    </recommendedName>
</protein>
<dbReference type="SMART" id="SM00271">
    <property type="entry name" value="DnaJ"/>
    <property type="match status" value="1"/>
</dbReference>
<dbReference type="OrthoDB" id="552049at2759"/>
<proteinExistence type="predicted"/>
<dbReference type="PRINTS" id="PR00625">
    <property type="entry name" value="JDOMAIN"/>
</dbReference>
<name>A0A1X7V0X2_AMPQE</name>
<evidence type="ECO:0000256" key="4">
    <source>
        <dbReference type="ARBA" id="ARBA00023186"/>
    </source>
</evidence>
<keyword evidence="4" id="KW-0143">Chaperone</keyword>
<keyword evidence="2" id="KW-0472">Membrane</keyword>
<dbReference type="EnsemblMetazoa" id="Aqu2.1.33444_001">
    <property type="protein sequence ID" value="Aqu2.1.33444_001"/>
    <property type="gene ID" value="Aqu2.1.33444"/>
</dbReference>
<evidence type="ECO:0000313" key="8">
    <source>
        <dbReference type="Proteomes" id="UP000007879"/>
    </source>
</evidence>
<dbReference type="KEGG" id="aqu:100638259"/>
<keyword evidence="5" id="KW-0449">Lipoprotein</keyword>
<dbReference type="Gene3D" id="1.10.287.110">
    <property type="entry name" value="DnaJ domain"/>
    <property type="match status" value="1"/>
</dbReference>
<gene>
    <name evidence="7" type="primary">100638259</name>
</gene>
<dbReference type="CDD" id="cd06257">
    <property type="entry name" value="DnaJ"/>
    <property type="match status" value="1"/>
</dbReference>
<dbReference type="OMA" id="CKALVIC"/>
<evidence type="ECO:0000256" key="3">
    <source>
        <dbReference type="ARBA" id="ARBA00023139"/>
    </source>
</evidence>
<dbReference type="InterPro" id="IPR051434">
    <property type="entry name" value="DnaJ_C_subfamily_member5"/>
</dbReference>
<comment type="subcellular location">
    <subcellularLocation>
        <location evidence="1">Membrane</location>
        <topology evidence="1">Lipid-anchor</topology>
    </subcellularLocation>
</comment>
<dbReference type="InterPro" id="IPR001623">
    <property type="entry name" value="DnaJ_domain"/>
</dbReference>
<dbReference type="PANTHER" id="PTHR44027">
    <property type="entry name" value="DNAJ HOMOLOG SUBFAMILY C MEMBER 5 HOMOLOG"/>
    <property type="match status" value="1"/>
</dbReference>
<dbReference type="AlphaFoldDB" id="A0A1X7V0X2"/>
<feature type="domain" description="J" evidence="6">
    <location>
        <begin position="17"/>
        <end position="81"/>
    </location>
</feature>
<dbReference type="EnsemblMetazoa" id="XM_003386150.2">
    <property type="protein sequence ID" value="XP_003386198.1"/>
    <property type="gene ID" value="LOC100638259"/>
</dbReference>
<dbReference type="InterPro" id="IPR018253">
    <property type="entry name" value="DnaJ_domain_CS"/>
</dbReference>
<reference evidence="8" key="1">
    <citation type="journal article" date="2010" name="Nature">
        <title>The Amphimedon queenslandica genome and the evolution of animal complexity.</title>
        <authorList>
            <person name="Srivastava M."/>
            <person name="Simakov O."/>
            <person name="Chapman J."/>
            <person name="Fahey B."/>
            <person name="Gauthier M.E."/>
            <person name="Mitros T."/>
            <person name="Richards G.S."/>
            <person name="Conaco C."/>
            <person name="Dacre M."/>
            <person name="Hellsten U."/>
            <person name="Larroux C."/>
            <person name="Putnam N.H."/>
            <person name="Stanke M."/>
            <person name="Adamska M."/>
            <person name="Darling A."/>
            <person name="Degnan S.M."/>
            <person name="Oakley T.H."/>
            <person name="Plachetzki D.C."/>
            <person name="Zhai Y."/>
            <person name="Adamski M."/>
            <person name="Calcino A."/>
            <person name="Cummins S.F."/>
            <person name="Goodstein D.M."/>
            <person name="Harris C."/>
            <person name="Jackson D.J."/>
            <person name="Leys S.P."/>
            <person name="Shu S."/>
            <person name="Woodcroft B.J."/>
            <person name="Vervoort M."/>
            <person name="Kosik K.S."/>
            <person name="Manning G."/>
            <person name="Degnan B.M."/>
            <person name="Rokhsar D.S."/>
        </authorList>
    </citation>
    <scope>NUCLEOTIDE SEQUENCE [LARGE SCALE GENOMIC DNA]</scope>
</reference>
<evidence type="ECO:0000313" key="7">
    <source>
        <dbReference type="EnsemblMetazoa" id="Aqu2.1.33444_001"/>
    </source>
</evidence>
<dbReference type="STRING" id="400682.A0A1X7V0X2"/>
<dbReference type="InterPro" id="IPR036869">
    <property type="entry name" value="J_dom_sf"/>
</dbReference>
<dbReference type="Proteomes" id="UP000007879">
    <property type="component" value="Unassembled WGS sequence"/>
</dbReference>